<protein>
    <submittedName>
        <fullName evidence="2">Thioredoxin-like protein</fullName>
    </submittedName>
</protein>
<reference evidence="2" key="1">
    <citation type="submission" date="2022-08" db="EMBL/GenBank/DDBJ databases">
        <title>A Global Phylogenomic Analysis of the Shiitake Genus Lentinula.</title>
        <authorList>
            <consortium name="DOE Joint Genome Institute"/>
            <person name="Sierra-Patev S."/>
            <person name="Min B."/>
            <person name="Naranjo-Ortiz M."/>
            <person name="Looney B."/>
            <person name="Konkel Z."/>
            <person name="Slot J.C."/>
            <person name="Sakamoto Y."/>
            <person name="Steenwyk J.L."/>
            <person name="Rokas A."/>
            <person name="Carro J."/>
            <person name="Camarero S."/>
            <person name="Ferreira P."/>
            <person name="Molpeceres G."/>
            <person name="Ruiz-Duenas F.J."/>
            <person name="Serrano A."/>
            <person name="Henrissat B."/>
            <person name="Drula E."/>
            <person name="Hughes K.W."/>
            <person name="Mata J.L."/>
            <person name="Ishikawa N.K."/>
            <person name="Vargas-Isla R."/>
            <person name="Ushijima S."/>
            <person name="Smith C.A."/>
            <person name="Ahrendt S."/>
            <person name="Andreopoulos W."/>
            <person name="He G."/>
            <person name="Labutti K."/>
            <person name="Lipzen A."/>
            <person name="Ng V."/>
            <person name="Riley R."/>
            <person name="Sandor L."/>
            <person name="Barry K."/>
            <person name="Martinez A.T."/>
            <person name="Xiao Y."/>
            <person name="Gibbons J.G."/>
            <person name="Terashima K."/>
            <person name="Grigoriev I.V."/>
            <person name="Hibbett D.S."/>
        </authorList>
    </citation>
    <scope>NUCLEOTIDE SEQUENCE</scope>
    <source>
        <strain evidence="2">JLM2183</strain>
    </source>
</reference>
<keyword evidence="3" id="KW-1185">Reference proteome</keyword>
<dbReference type="EMBL" id="JAOTPV010000002">
    <property type="protein sequence ID" value="KAJ4487694.1"/>
    <property type="molecule type" value="Genomic_DNA"/>
</dbReference>
<dbReference type="PANTHER" id="PTHR45663">
    <property type="entry name" value="GEO12009P1"/>
    <property type="match status" value="1"/>
</dbReference>
<dbReference type="InterPro" id="IPR036249">
    <property type="entry name" value="Thioredoxin-like_sf"/>
</dbReference>
<evidence type="ECO:0000313" key="2">
    <source>
        <dbReference type="EMBL" id="KAJ4487694.1"/>
    </source>
</evidence>
<proteinExistence type="predicted"/>
<dbReference type="PANTHER" id="PTHR45663:SF11">
    <property type="entry name" value="GEO12009P1"/>
    <property type="match status" value="1"/>
</dbReference>
<dbReference type="InterPro" id="IPR013766">
    <property type="entry name" value="Thioredoxin_domain"/>
</dbReference>
<dbReference type="SUPFAM" id="SSF52833">
    <property type="entry name" value="Thioredoxin-like"/>
    <property type="match status" value="1"/>
</dbReference>
<dbReference type="Proteomes" id="UP001150266">
    <property type="component" value="Unassembled WGS sequence"/>
</dbReference>
<dbReference type="AlphaFoldDB" id="A0A9W9ASS5"/>
<dbReference type="GO" id="GO:0005737">
    <property type="term" value="C:cytoplasm"/>
    <property type="evidence" value="ECO:0007669"/>
    <property type="project" value="TreeGrafter"/>
</dbReference>
<dbReference type="CDD" id="cd02947">
    <property type="entry name" value="TRX_family"/>
    <property type="match status" value="1"/>
</dbReference>
<dbReference type="PROSITE" id="PS51352">
    <property type="entry name" value="THIOREDOXIN_2"/>
    <property type="match status" value="1"/>
</dbReference>
<evidence type="ECO:0000259" key="1">
    <source>
        <dbReference type="PROSITE" id="PS51352"/>
    </source>
</evidence>
<dbReference type="PRINTS" id="PR00421">
    <property type="entry name" value="THIOREDOXIN"/>
</dbReference>
<dbReference type="Pfam" id="PF00085">
    <property type="entry name" value="Thioredoxin"/>
    <property type="match status" value="1"/>
</dbReference>
<gene>
    <name evidence="2" type="ORF">J3R30DRAFT_3430372</name>
</gene>
<accession>A0A9W9ASS5</accession>
<evidence type="ECO:0000313" key="3">
    <source>
        <dbReference type="Proteomes" id="UP001150266"/>
    </source>
</evidence>
<dbReference type="Gene3D" id="3.40.30.10">
    <property type="entry name" value="Glutaredoxin"/>
    <property type="match status" value="1"/>
</dbReference>
<comment type="caution">
    <text evidence="2">The sequence shown here is derived from an EMBL/GenBank/DDBJ whole genome shotgun (WGS) entry which is preliminary data.</text>
</comment>
<dbReference type="OrthoDB" id="2121326at2759"/>
<name>A0A9W9ASS5_9AGAR</name>
<feature type="domain" description="Thioredoxin" evidence="1">
    <location>
        <begin position="17"/>
        <end position="149"/>
    </location>
</feature>
<dbReference type="GO" id="GO:0015035">
    <property type="term" value="F:protein-disulfide reductase activity"/>
    <property type="evidence" value="ECO:0007669"/>
    <property type="project" value="TreeGrafter"/>
</dbReference>
<sequence>MAALLLSRTLKLSKASSAFPRSLRSFSMSSCRSEHYADADFGIFKKVTSGPQSEGRLVLVDFYANWCQPCHMLSPILKRISSDPNVKSGTGLPVDVMTINTESEDGMELSQRFKIRALPTVIAFREGQNVMQFVGALPEHQVQEFLGKV</sequence>
<organism evidence="2 3">
    <name type="scientific">Lentinula aciculospora</name>
    <dbReference type="NCBI Taxonomy" id="153920"/>
    <lineage>
        <taxon>Eukaryota</taxon>
        <taxon>Fungi</taxon>
        <taxon>Dikarya</taxon>
        <taxon>Basidiomycota</taxon>
        <taxon>Agaricomycotina</taxon>
        <taxon>Agaricomycetes</taxon>
        <taxon>Agaricomycetidae</taxon>
        <taxon>Agaricales</taxon>
        <taxon>Marasmiineae</taxon>
        <taxon>Omphalotaceae</taxon>
        <taxon>Lentinula</taxon>
    </lineage>
</organism>